<dbReference type="GO" id="GO:0046872">
    <property type="term" value="F:metal ion binding"/>
    <property type="evidence" value="ECO:0007669"/>
    <property type="project" value="UniProtKB-KW"/>
</dbReference>
<reference evidence="7 8" key="1">
    <citation type="submission" date="2019-08" db="EMBL/GenBank/DDBJ databases">
        <authorList>
            <person name="Lei W."/>
        </authorList>
    </citation>
    <scope>NUCLEOTIDE SEQUENCE [LARGE SCALE GENOMIC DNA]</scope>
    <source>
        <strain evidence="7 8">CCUG 58627</strain>
    </source>
</reference>
<accession>A0A5C5UHF7</accession>
<dbReference type="PANTHER" id="PTHR42953:SF1">
    <property type="entry name" value="METAL-BINDING PROTEIN HI_0362-RELATED"/>
    <property type="match status" value="1"/>
</dbReference>
<dbReference type="GO" id="GO:0030001">
    <property type="term" value="P:metal ion transport"/>
    <property type="evidence" value="ECO:0007669"/>
    <property type="project" value="InterPro"/>
</dbReference>
<keyword evidence="8" id="KW-1185">Reference proteome</keyword>
<evidence type="ECO:0000313" key="7">
    <source>
        <dbReference type="EMBL" id="TWT25526.1"/>
    </source>
</evidence>
<evidence type="ECO:0000256" key="5">
    <source>
        <dbReference type="RuleBase" id="RU003512"/>
    </source>
</evidence>
<dbReference type="GO" id="GO:0030313">
    <property type="term" value="C:cell envelope"/>
    <property type="evidence" value="ECO:0007669"/>
    <property type="project" value="UniProtKB-SubCell"/>
</dbReference>
<keyword evidence="2 5" id="KW-0813">Transport</keyword>
<evidence type="ECO:0000313" key="8">
    <source>
        <dbReference type="Proteomes" id="UP000320791"/>
    </source>
</evidence>
<evidence type="ECO:0000256" key="4">
    <source>
        <dbReference type="ARBA" id="ARBA00022729"/>
    </source>
</evidence>
<dbReference type="AlphaFoldDB" id="A0A5C5UHF7"/>
<name>A0A5C5UHF7_9CORY</name>
<feature type="signal peptide" evidence="6">
    <location>
        <begin position="1"/>
        <end position="23"/>
    </location>
</feature>
<comment type="similarity">
    <text evidence="5">Belongs to the bacterial solute-binding protein 9 family.</text>
</comment>
<protein>
    <submittedName>
        <fullName evidence="7">ABC transporter substrate-binding protein</fullName>
    </submittedName>
</protein>
<dbReference type="OrthoDB" id="5296019at2"/>
<keyword evidence="3" id="KW-0479">Metal-binding</keyword>
<evidence type="ECO:0000256" key="3">
    <source>
        <dbReference type="ARBA" id="ARBA00022723"/>
    </source>
</evidence>
<keyword evidence="4 6" id="KW-0732">Signal</keyword>
<evidence type="ECO:0000256" key="6">
    <source>
        <dbReference type="SAM" id="SignalP"/>
    </source>
</evidence>
<sequence>MIRRLLSITAAAFLAVACTPSSQTDSTGSTGAESTSAMATNAVEIVTSTQVWADIAEKVAPDAHITPIITGQDSDPHSFEPAAADLAKAKEADIVVVGGGGYDAWLYKAVDEEKIVHALPLVDGHDHAAEHSHEDHEHADHDHAANEHVWFDVHAVTDLATELAAKIKQADPDAKTTPEEVEKSLEKVHDTVHALPKVKVAQTHPIADLLVAHSELEDVTPEGYHHSALEEAEPSAADVAAFLDELKKGEIKVLIDAPQTATDTTRRLRAAAEEAGIKVVDVYELPAKGENYFDYFTDFATRLAAATK</sequence>
<feature type="chain" id="PRO_5039064481" evidence="6">
    <location>
        <begin position="24"/>
        <end position="308"/>
    </location>
</feature>
<proteinExistence type="inferred from homology"/>
<dbReference type="Proteomes" id="UP000320791">
    <property type="component" value="Unassembled WGS sequence"/>
</dbReference>
<dbReference type="PANTHER" id="PTHR42953">
    <property type="entry name" value="HIGH-AFFINITY ZINC UPTAKE SYSTEM PROTEIN ZNUA-RELATED"/>
    <property type="match status" value="1"/>
</dbReference>
<evidence type="ECO:0000256" key="1">
    <source>
        <dbReference type="ARBA" id="ARBA00004196"/>
    </source>
</evidence>
<dbReference type="InterPro" id="IPR006127">
    <property type="entry name" value="ZnuA-like"/>
</dbReference>
<gene>
    <name evidence="7" type="ORF">FRX94_06875</name>
</gene>
<dbReference type="InterPro" id="IPR050492">
    <property type="entry name" value="Bact_metal-bind_prot9"/>
</dbReference>
<dbReference type="SUPFAM" id="SSF53807">
    <property type="entry name" value="Helical backbone' metal receptor"/>
    <property type="match status" value="1"/>
</dbReference>
<dbReference type="GO" id="GO:0007155">
    <property type="term" value="P:cell adhesion"/>
    <property type="evidence" value="ECO:0007669"/>
    <property type="project" value="InterPro"/>
</dbReference>
<dbReference type="Gene3D" id="3.40.50.1980">
    <property type="entry name" value="Nitrogenase molybdenum iron protein domain"/>
    <property type="match status" value="2"/>
</dbReference>
<organism evidence="7 8">
    <name type="scientific">Corynebacterium canis</name>
    <dbReference type="NCBI Taxonomy" id="679663"/>
    <lineage>
        <taxon>Bacteria</taxon>
        <taxon>Bacillati</taxon>
        <taxon>Actinomycetota</taxon>
        <taxon>Actinomycetes</taxon>
        <taxon>Mycobacteriales</taxon>
        <taxon>Corynebacteriaceae</taxon>
        <taxon>Corynebacterium</taxon>
    </lineage>
</organism>
<comment type="caution">
    <text evidence="7">The sequence shown here is derived from an EMBL/GenBank/DDBJ whole genome shotgun (WGS) entry which is preliminary data.</text>
</comment>
<dbReference type="EMBL" id="VOHM01000012">
    <property type="protein sequence ID" value="TWT25526.1"/>
    <property type="molecule type" value="Genomic_DNA"/>
</dbReference>
<dbReference type="Pfam" id="PF01297">
    <property type="entry name" value="ZnuA"/>
    <property type="match status" value="1"/>
</dbReference>
<dbReference type="PRINTS" id="PR00690">
    <property type="entry name" value="ADHESNFAMILY"/>
</dbReference>
<dbReference type="PROSITE" id="PS51257">
    <property type="entry name" value="PROKAR_LIPOPROTEIN"/>
    <property type="match status" value="1"/>
</dbReference>
<dbReference type="InterPro" id="IPR006128">
    <property type="entry name" value="Lipoprotein_PsaA-like"/>
</dbReference>
<evidence type="ECO:0000256" key="2">
    <source>
        <dbReference type="ARBA" id="ARBA00022448"/>
    </source>
</evidence>
<dbReference type="RefSeq" id="WP_146324395.1">
    <property type="nucleotide sequence ID" value="NZ_BAABLR010000021.1"/>
</dbReference>
<comment type="subcellular location">
    <subcellularLocation>
        <location evidence="1">Cell envelope</location>
    </subcellularLocation>
</comment>